<name>A0AAV2FDM3_9ROSI</name>
<proteinExistence type="predicted"/>
<sequence length="71" mass="7986">MKFRPTTGGMLRKDKMGEKGQAGDTERTSCRYYDGLKKGTWSTETFSITIITTTSSVMRKVCRLSSKVKGR</sequence>
<gene>
    <name evidence="2" type="ORF">LTRI10_LOCUS36754</name>
</gene>
<dbReference type="Proteomes" id="UP001497516">
    <property type="component" value="Chromosome 6"/>
</dbReference>
<dbReference type="AlphaFoldDB" id="A0AAV2FDM3"/>
<evidence type="ECO:0000313" key="2">
    <source>
        <dbReference type="EMBL" id="CAL1396381.1"/>
    </source>
</evidence>
<accession>A0AAV2FDM3</accession>
<reference evidence="2 3" key="1">
    <citation type="submission" date="2024-04" db="EMBL/GenBank/DDBJ databases">
        <authorList>
            <person name="Fracassetti M."/>
        </authorList>
    </citation>
    <scope>NUCLEOTIDE SEQUENCE [LARGE SCALE GENOMIC DNA]</scope>
</reference>
<organism evidence="2 3">
    <name type="scientific">Linum trigynum</name>
    <dbReference type="NCBI Taxonomy" id="586398"/>
    <lineage>
        <taxon>Eukaryota</taxon>
        <taxon>Viridiplantae</taxon>
        <taxon>Streptophyta</taxon>
        <taxon>Embryophyta</taxon>
        <taxon>Tracheophyta</taxon>
        <taxon>Spermatophyta</taxon>
        <taxon>Magnoliopsida</taxon>
        <taxon>eudicotyledons</taxon>
        <taxon>Gunneridae</taxon>
        <taxon>Pentapetalae</taxon>
        <taxon>rosids</taxon>
        <taxon>fabids</taxon>
        <taxon>Malpighiales</taxon>
        <taxon>Linaceae</taxon>
        <taxon>Linum</taxon>
    </lineage>
</organism>
<evidence type="ECO:0000256" key="1">
    <source>
        <dbReference type="SAM" id="MobiDB-lite"/>
    </source>
</evidence>
<dbReference type="EMBL" id="OZ034819">
    <property type="protein sequence ID" value="CAL1396381.1"/>
    <property type="molecule type" value="Genomic_DNA"/>
</dbReference>
<keyword evidence="3" id="KW-1185">Reference proteome</keyword>
<feature type="region of interest" description="Disordered" evidence="1">
    <location>
        <begin position="1"/>
        <end position="26"/>
    </location>
</feature>
<protein>
    <submittedName>
        <fullName evidence="2">Uncharacterized protein</fullName>
    </submittedName>
</protein>
<evidence type="ECO:0000313" key="3">
    <source>
        <dbReference type="Proteomes" id="UP001497516"/>
    </source>
</evidence>